<dbReference type="RefSeq" id="WP_119366508.1">
    <property type="nucleotide sequence ID" value="NZ_QXDJ01000002.1"/>
</dbReference>
<name>A0A399ISC3_9CLOT</name>
<dbReference type="PANTHER" id="PTHR30336:SF20">
    <property type="entry name" value="DUF218 DOMAIN-CONTAINING PROTEIN"/>
    <property type="match status" value="1"/>
</dbReference>
<dbReference type="InterPro" id="IPR003848">
    <property type="entry name" value="DUF218"/>
</dbReference>
<dbReference type="CDD" id="cd06259">
    <property type="entry name" value="YdcF-like"/>
    <property type="match status" value="1"/>
</dbReference>
<dbReference type="Pfam" id="PF02698">
    <property type="entry name" value="DUF218"/>
    <property type="match status" value="1"/>
</dbReference>
<reference evidence="2 3" key="1">
    <citation type="submission" date="2018-08" db="EMBL/GenBank/DDBJ databases">
        <title>Genome of Clostridium chromiireducens C1, DSM12136.</title>
        <authorList>
            <person name="Xing M."/>
            <person name="Wei Y."/>
            <person name="Ang E.L."/>
            <person name="Zhao H."/>
            <person name="Zhang Y."/>
        </authorList>
    </citation>
    <scope>NUCLEOTIDE SEQUENCE [LARGE SCALE GENOMIC DNA]</scope>
    <source>
        <strain evidence="2 3">C1</strain>
    </source>
</reference>
<dbReference type="AlphaFoldDB" id="A0A399ISC3"/>
<protein>
    <submittedName>
        <fullName evidence="2">YdcF family protein</fullName>
    </submittedName>
</protein>
<dbReference type="Gene3D" id="3.40.50.620">
    <property type="entry name" value="HUPs"/>
    <property type="match status" value="1"/>
</dbReference>
<evidence type="ECO:0000313" key="3">
    <source>
        <dbReference type="Proteomes" id="UP000265930"/>
    </source>
</evidence>
<gene>
    <name evidence="2" type="ORF">D2A34_09865</name>
</gene>
<sequence>MKIIKDITEFIFVENDIKEIKESDVIFIPGSSKYQLSELAGELYKQGLSKLLLPAGRYSSKNNKFAVENIKGTSYEGSYETDWEFCREVLIKNGVPQEAILKEDESTNTYENALFSKGILDKNNLQIKKAILVCQAFHARRVLMTYSVVFPNVDFYVCPIDTQGISKDNWFKNDYGIKRVLGEVEKCGKYFSGYLKELLIE</sequence>
<evidence type="ECO:0000259" key="1">
    <source>
        <dbReference type="Pfam" id="PF02698"/>
    </source>
</evidence>
<dbReference type="InterPro" id="IPR051599">
    <property type="entry name" value="Cell_Envelope_Assoc"/>
</dbReference>
<dbReference type="EMBL" id="QXDJ01000002">
    <property type="protein sequence ID" value="RII35487.1"/>
    <property type="molecule type" value="Genomic_DNA"/>
</dbReference>
<proteinExistence type="predicted"/>
<dbReference type="Proteomes" id="UP000265930">
    <property type="component" value="Unassembled WGS sequence"/>
</dbReference>
<dbReference type="PANTHER" id="PTHR30336">
    <property type="entry name" value="INNER MEMBRANE PROTEIN, PROBABLE PERMEASE"/>
    <property type="match status" value="1"/>
</dbReference>
<feature type="domain" description="DUF218" evidence="1">
    <location>
        <begin position="38"/>
        <end position="169"/>
    </location>
</feature>
<comment type="caution">
    <text evidence="2">The sequence shown here is derived from an EMBL/GenBank/DDBJ whole genome shotgun (WGS) entry which is preliminary data.</text>
</comment>
<evidence type="ECO:0000313" key="2">
    <source>
        <dbReference type="EMBL" id="RII35487.1"/>
    </source>
</evidence>
<organism evidence="2 3">
    <name type="scientific">Clostridium chromiireducens</name>
    <dbReference type="NCBI Taxonomy" id="225345"/>
    <lineage>
        <taxon>Bacteria</taxon>
        <taxon>Bacillati</taxon>
        <taxon>Bacillota</taxon>
        <taxon>Clostridia</taxon>
        <taxon>Eubacteriales</taxon>
        <taxon>Clostridiaceae</taxon>
        <taxon>Clostridium</taxon>
    </lineage>
</organism>
<accession>A0A399ISC3</accession>
<dbReference type="GO" id="GO:0005886">
    <property type="term" value="C:plasma membrane"/>
    <property type="evidence" value="ECO:0007669"/>
    <property type="project" value="TreeGrafter"/>
</dbReference>
<dbReference type="InterPro" id="IPR014729">
    <property type="entry name" value="Rossmann-like_a/b/a_fold"/>
</dbReference>